<dbReference type="InterPro" id="IPR004812">
    <property type="entry name" value="Efflux_drug-R_Bcr/CmlA"/>
</dbReference>
<feature type="transmembrane region" description="Helical" evidence="8">
    <location>
        <begin position="103"/>
        <end position="124"/>
    </location>
</feature>
<feature type="transmembrane region" description="Helical" evidence="8">
    <location>
        <begin position="282"/>
        <end position="300"/>
    </location>
</feature>
<accession>A0A0R1HSK3</accession>
<evidence type="ECO:0000256" key="8">
    <source>
        <dbReference type="RuleBase" id="RU365088"/>
    </source>
</evidence>
<keyword evidence="3 8" id="KW-0813">Transport</keyword>
<dbReference type="PANTHER" id="PTHR23502">
    <property type="entry name" value="MAJOR FACILITATOR SUPERFAMILY"/>
    <property type="match status" value="1"/>
</dbReference>
<feature type="transmembrane region" description="Helical" evidence="8">
    <location>
        <begin position="167"/>
        <end position="186"/>
    </location>
</feature>
<keyword evidence="11" id="KW-1185">Reference proteome</keyword>
<sequence>MTQNAAAHRLRFILILGTLSATGPLAIDLYLPALPQMMRQFNTSASMMQLSITACLIGLAIGQLIVGPLSDRYGRRRPLFLGFFVFALASLAISLTHSISLLIIFRFLQGIAGASGQVLSRAVARDLFSGPALTQFYAILNAVNGIFPILAPIVGGVLIRFVPWQGIFVLLGTIGLILCGLIIIGIPETLTIAQRQTGPLFDIYKSFGQLLKTPQFTGYIIVTGVVYGSLFSYIAASTFVYQNLFGLSAQAFSLIYALNGLGIVIGSALPGRLNQISAKRQVQVSLSISVLVGGLLLVGANVHFPLVAVAGLIFVLVMMIGLLLTLTTSIIMNLTTQNAGGASALIGLSQNAFGGLASPIVGLFGSASYAPMATMVLLFSGAALALVTRSKSR</sequence>
<dbReference type="STRING" id="1302272.FC96_GL001664"/>
<evidence type="ECO:0000256" key="5">
    <source>
        <dbReference type="ARBA" id="ARBA00022692"/>
    </source>
</evidence>
<evidence type="ECO:0000256" key="7">
    <source>
        <dbReference type="ARBA" id="ARBA00023136"/>
    </source>
</evidence>
<evidence type="ECO:0000256" key="3">
    <source>
        <dbReference type="ARBA" id="ARBA00022448"/>
    </source>
</evidence>
<dbReference type="OrthoDB" id="9800416at2"/>
<reference evidence="10 11" key="1">
    <citation type="journal article" date="2015" name="Genome Announc.">
        <title>Expanding the biotechnology potential of lactobacilli through comparative genomics of 213 strains and associated genera.</title>
        <authorList>
            <person name="Sun Z."/>
            <person name="Harris H.M."/>
            <person name="McCann A."/>
            <person name="Guo C."/>
            <person name="Argimon S."/>
            <person name="Zhang W."/>
            <person name="Yang X."/>
            <person name="Jeffery I.B."/>
            <person name="Cooney J.C."/>
            <person name="Kagawa T.F."/>
            <person name="Liu W."/>
            <person name="Song Y."/>
            <person name="Salvetti E."/>
            <person name="Wrobel A."/>
            <person name="Rasinkangas P."/>
            <person name="Parkhill J."/>
            <person name="Rea M.C."/>
            <person name="O'Sullivan O."/>
            <person name="Ritari J."/>
            <person name="Douillard F.P."/>
            <person name="Paul Ross R."/>
            <person name="Yang R."/>
            <person name="Briner A.E."/>
            <person name="Felis G.E."/>
            <person name="de Vos W.M."/>
            <person name="Barrangou R."/>
            <person name="Klaenhammer T.R."/>
            <person name="Caufield P.W."/>
            <person name="Cui Y."/>
            <person name="Zhang H."/>
            <person name="O'Toole P.W."/>
        </authorList>
    </citation>
    <scope>NUCLEOTIDE SEQUENCE [LARGE SCALE GENOMIC DNA]</scope>
    <source>
        <strain evidence="10 11">JCM 15530</strain>
    </source>
</reference>
<dbReference type="Proteomes" id="UP000050911">
    <property type="component" value="Unassembled WGS sequence"/>
</dbReference>
<feature type="transmembrane region" description="Helical" evidence="8">
    <location>
        <begin position="247"/>
        <end position="270"/>
    </location>
</feature>
<dbReference type="NCBIfam" id="TIGR00710">
    <property type="entry name" value="efflux_Bcr_CflA"/>
    <property type="match status" value="1"/>
</dbReference>
<dbReference type="Gene3D" id="1.20.1720.10">
    <property type="entry name" value="Multidrug resistance protein D"/>
    <property type="match status" value="1"/>
</dbReference>
<dbReference type="InterPro" id="IPR036259">
    <property type="entry name" value="MFS_trans_sf"/>
</dbReference>
<dbReference type="GO" id="GO:1990961">
    <property type="term" value="P:xenobiotic detoxification by transmembrane export across the plasma membrane"/>
    <property type="evidence" value="ECO:0007669"/>
    <property type="project" value="InterPro"/>
</dbReference>
<dbReference type="CDD" id="cd17320">
    <property type="entry name" value="MFS_MdfA_MDR_like"/>
    <property type="match status" value="1"/>
</dbReference>
<protein>
    <recommendedName>
        <fullName evidence="8">Bcr/CflA family efflux transporter</fullName>
    </recommendedName>
</protein>
<keyword evidence="6 8" id="KW-1133">Transmembrane helix</keyword>
<comment type="caution">
    <text evidence="10">The sequence shown here is derived from an EMBL/GenBank/DDBJ whole genome shotgun (WGS) entry which is preliminary data.</text>
</comment>
<feature type="transmembrane region" description="Helical" evidence="8">
    <location>
        <begin position="78"/>
        <end position="97"/>
    </location>
</feature>
<dbReference type="RefSeq" id="WP_056942346.1">
    <property type="nucleotide sequence ID" value="NZ_AZCX01000003.1"/>
</dbReference>
<feature type="transmembrane region" description="Helical" evidence="8">
    <location>
        <begin position="45"/>
        <end position="66"/>
    </location>
</feature>
<feature type="transmembrane region" description="Helical" evidence="8">
    <location>
        <begin position="369"/>
        <end position="387"/>
    </location>
</feature>
<dbReference type="PANTHER" id="PTHR23502:SF132">
    <property type="entry name" value="POLYAMINE TRANSPORTER 2-RELATED"/>
    <property type="match status" value="1"/>
</dbReference>
<evidence type="ECO:0000259" key="9">
    <source>
        <dbReference type="PROSITE" id="PS50850"/>
    </source>
</evidence>
<evidence type="ECO:0000313" key="10">
    <source>
        <dbReference type="EMBL" id="KRK48553.1"/>
    </source>
</evidence>
<dbReference type="PROSITE" id="PS50850">
    <property type="entry name" value="MFS"/>
    <property type="match status" value="1"/>
</dbReference>
<keyword evidence="7 8" id="KW-0472">Membrane</keyword>
<feature type="transmembrane region" description="Helical" evidence="8">
    <location>
        <begin position="344"/>
        <end position="363"/>
    </location>
</feature>
<keyword evidence="5 8" id="KW-0812">Transmembrane</keyword>
<dbReference type="GO" id="GO:0042910">
    <property type="term" value="F:xenobiotic transmembrane transporter activity"/>
    <property type="evidence" value="ECO:0007669"/>
    <property type="project" value="InterPro"/>
</dbReference>
<comment type="similarity">
    <text evidence="2 8">Belongs to the major facilitator superfamily. Bcr/CmlA family.</text>
</comment>
<evidence type="ECO:0000313" key="11">
    <source>
        <dbReference type="Proteomes" id="UP000050911"/>
    </source>
</evidence>
<dbReference type="SUPFAM" id="SSF103473">
    <property type="entry name" value="MFS general substrate transporter"/>
    <property type="match status" value="1"/>
</dbReference>
<dbReference type="Pfam" id="PF07690">
    <property type="entry name" value="MFS_1"/>
    <property type="match status" value="1"/>
</dbReference>
<keyword evidence="4 8" id="KW-1003">Cell membrane</keyword>
<proteinExistence type="inferred from homology"/>
<evidence type="ECO:0000256" key="1">
    <source>
        <dbReference type="ARBA" id="ARBA00004651"/>
    </source>
</evidence>
<feature type="transmembrane region" description="Helical" evidence="8">
    <location>
        <begin position="306"/>
        <end position="332"/>
    </location>
</feature>
<feature type="domain" description="Major facilitator superfamily (MFS) profile" evidence="9">
    <location>
        <begin position="9"/>
        <end position="391"/>
    </location>
</feature>
<dbReference type="PATRIC" id="fig|1302272.5.peg.1681"/>
<dbReference type="InterPro" id="IPR020846">
    <property type="entry name" value="MFS_dom"/>
</dbReference>
<dbReference type="AlphaFoldDB" id="A0A0R1HSK3"/>
<dbReference type="GO" id="GO:0005886">
    <property type="term" value="C:plasma membrane"/>
    <property type="evidence" value="ECO:0007669"/>
    <property type="project" value="UniProtKB-SubCell"/>
</dbReference>
<organism evidence="10 11">
    <name type="scientific">Secundilactobacillus kimchicus JCM 15530</name>
    <dbReference type="NCBI Taxonomy" id="1302272"/>
    <lineage>
        <taxon>Bacteria</taxon>
        <taxon>Bacillati</taxon>
        <taxon>Bacillota</taxon>
        <taxon>Bacilli</taxon>
        <taxon>Lactobacillales</taxon>
        <taxon>Lactobacillaceae</taxon>
        <taxon>Secundilactobacillus</taxon>
    </lineage>
</organism>
<dbReference type="EMBL" id="AZCX01000003">
    <property type="protein sequence ID" value="KRK48553.1"/>
    <property type="molecule type" value="Genomic_DNA"/>
</dbReference>
<evidence type="ECO:0000256" key="4">
    <source>
        <dbReference type="ARBA" id="ARBA00022475"/>
    </source>
</evidence>
<feature type="transmembrane region" description="Helical" evidence="8">
    <location>
        <begin position="216"/>
        <end position="241"/>
    </location>
</feature>
<dbReference type="InterPro" id="IPR011701">
    <property type="entry name" value="MFS"/>
</dbReference>
<gene>
    <name evidence="10" type="ORF">FC96_GL001664</name>
</gene>
<name>A0A0R1HSK3_9LACO</name>
<evidence type="ECO:0000256" key="6">
    <source>
        <dbReference type="ARBA" id="ARBA00022989"/>
    </source>
</evidence>
<feature type="transmembrane region" description="Helical" evidence="8">
    <location>
        <begin position="12"/>
        <end position="33"/>
    </location>
</feature>
<comment type="subcellular location">
    <subcellularLocation>
        <location evidence="1 8">Cell membrane</location>
        <topology evidence="1 8">Multi-pass membrane protein</topology>
    </subcellularLocation>
</comment>
<dbReference type="InterPro" id="IPR005829">
    <property type="entry name" value="Sugar_transporter_CS"/>
</dbReference>
<dbReference type="PROSITE" id="PS00216">
    <property type="entry name" value="SUGAR_TRANSPORT_1"/>
    <property type="match status" value="1"/>
</dbReference>
<evidence type="ECO:0000256" key="2">
    <source>
        <dbReference type="ARBA" id="ARBA00006236"/>
    </source>
</evidence>
<feature type="transmembrane region" description="Helical" evidence="8">
    <location>
        <begin position="136"/>
        <end position="161"/>
    </location>
</feature>